<dbReference type="SUPFAM" id="SSF53300">
    <property type="entry name" value="vWA-like"/>
    <property type="match status" value="1"/>
</dbReference>
<feature type="domain" description="F5/8 type C" evidence="7">
    <location>
        <begin position="211"/>
        <end position="312"/>
    </location>
</feature>
<dbReference type="AlphaFoldDB" id="A0A9W9Z0B5"/>
<gene>
    <name evidence="10" type="primary">col6a6_8</name>
    <name evidence="10" type="ORF">OS493_029398</name>
</gene>
<dbReference type="Pfam" id="PF00008">
    <property type="entry name" value="EGF"/>
    <property type="match status" value="1"/>
</dbReference>
<dbReference type="Pfam" id="PF00754">
    <property type="entry name" value="F5_F8_type_C"/>
    <property type="match status" value="1"/>
</dbReference>
<evidence type="ECO:0000256" key="5">
    <source>
        <dbReference type="ARBA" id="ARBA00023180"/>
    </source>
</evidence>
<comment type="caution">
    <text evidence="10">The sequence shown here is derived from an EMBL/GenBank/DDBJ whole genome shotgun (WGS) entry which is preliminary data.</text>
</comment>
<evidence type="ECO:0000256" key="6">
    <source>
        <dbReference type="PROSITE-ProRule" id="PRU00076"/>
    </source>
</evidence>
<feature type="domain" description="EGF-like" evidence="8">
    <location>
        <begin position="172"/>
        <end position="208"/>
    </location>
</feature>
<dbReference type="FunFam" id="2.10.25.10:FF:000434">
    <property type="entry name" value="Predicted protein"/>
    <property type="match status" value="1"/>
</dbReference>
<dbReference type="Proteomes" id="UP001163046">
    <property type="component" value="Unassembled WGS sequence"/>
</dbReference>
<dbReference type="Gene3D" id="3.40.50.410">
    <property type="entry name" value="von Willebrand factor, type A domain"/>
    <property type="match status" value="1"/>
</dbReference>
<dbReference type="InterPro" id="IPR001881">
    <property type="entry name" value="EGF-like_Ca-bd_dom"/>
</dbReference>
<keyword evidence="11" id="KW-1185">Reference proteome</keyword>
<comment type="caution">
    <text evidence="6">Lacks conserved residue(s) required for the propagation of feature annotation.</text>
</comment>
<name>A0A9W9Z0B5_9CNID</name>
<dbReference type="InterPro" id="IPR008979">
    <property type="entry name" value="Galactose-bd-like_sf"/>
</dbReference>
<dbReference type="GO" id="GO:0005509">
    <property type="term" value="F:calcium ion binding"/>
    <property type="evidence" value="ECO:0007669"/>
    <property type="project" value="InterPro"/>
</dbReference>
<evidence type="ECO:0000259" key="7">
    <source>
        <dbReference type="PROSITE" id="PS50022"/>
    </source>
</evidence>
<dbReference type="PROSITE" id="PS00010">
    <property type="entry name" value="ASX_HYDROXYL"/>
    <property type="match status" value="1"/>
</dbReference>
<dbReference type="OrthoDB" id="5988414at2759"/>
<sequence length="596" mass="67698">MELSGSGHFNKTLEFVKGFIEYLDVSKEIAHVGLTIFSNDVYQVFNFDEYHNSIEASAAVNNVSYPNKGRKTGKALNYVRHKMFSRSKLRKDVSNYLVFLTTGSSYDLIRTPAKDLRDRNVTIFAIGVGDDYDEDDLREITGDNGDLVYGTTFDGLKQLKMELKRQICFLEDRGKCNSSPCVNGGTCINVGRSYRCDCSRGYYGRQCQFGCGFRELGLKVPSNRRIPDKDITASSQRIKGRAAYRGRIGVEVMGTWQDGWCSSQTDPAPYLQVFFGYLTNVTVIETEGVTDGTTNTWVESYYVSTSNSTEMNLSSTTLNKEILEFLKPTRTFKVKMYPFKEQELITFVSIQSASEALLLVCVSHCLAATQDFPSSGVLLQRVNDETTKNAVFDTYIAVIPVVLFVGLKQSFSVRQNQVSINLEDEGIYQTIPFDMPMFEVQTVAIEMGPEESVPGSGRGISNETYCSYTIQDHSEDHSESQHYQDLNEEEEEHVYDYLPNSVQSGYEVQTLTVDVKEKEVVPGEMSSESAEGEVSYETGFYDNVTTEIRRKPGIYELPRYEHLLMDEHDEDEDEGEEEDYEDIYDNVFFQKLRRMR</sequence>
<dbReference type="PANTHER" id="PTHR24020:SF20">
    <property type="entry name" value="PH DOMAIN-CONTAINING PROTEIN"/>
    <property type="match status" value="1"/>
</dbReference>
<dbReference type="InterPro" id="IPR000421">
    <property type="entry name" value="FA58C"/>
</dbReference>
<dbReference type="Pfam" id="PF00092">
    <property type="entry name" value="VWA"/>
    <property type="match status" value="1"/>
</dbReference>
<reference evidence="10" key="1">
    <citation type="submission" date="2023-01" db="EMBL/GenBank/DDBJ databases">
        <title>Genome assembly of the deep-sea coral Lophelia pertusa.</title>
        <authorList>
            <person name="Herrera S."/>
            <person name="Cordes E."/>
        </authorList>
    </citation>
    <scope>NUCLEOTIDE SEQUENCE</scope>
    <source>
        <strain evidence="10">USNM1676648</strain>
        <tissue evidence="10">Polyp</tissue>
    </source>
</reference>
<dbReference type="PANTHER" id="PTHR24020">
    <property type="entry name" value="COLLAGEN ALPHA"/>
    <property type="match status" value="1"/>
</dbReference>
<dbReference type="SMART" id="SM00181">
    <property type="entry name" value="EGF"/>
    <property type="match status" value="1"/>
</dbReference>
<dbReference type="SMART" id="SM00179">
    <property type="entry name" value="EGF_CA"/>
    <property type="match status" value="1"/>
</dbReference>
<organism evidence="10 11">
    <name type="scientific">Desmophyllum pertusum</name>
    <dbReference type="NCBI Taxonomy" id="174260"/>
    <lineage>
        <taxon>Eukaryota</taxon>
        <taxon>Metazoa</taxon>
        <taxon>Cnidaria</taxon>
        <taxon>Anthozoa</taxon>
        <taxon>Hexacorallia</taxon>
        <taxon>Scleractinia</taxon>
        <taxon>Caryophylliina</taxon>
        <taxon>Caryophylliidae</taxon>
        <taxon>Desmophyllum</taxon>
    </lineage>
</organism>
<keyword evidence="5" id="KW-0325">Glycoprotein</keyword>
<dbReference type="Gene3D" id="2.10.25.10">
    <property type="entry name" value="Laminin"/>
    <property type="match status" value="1"/>
</dbReference>
<protein>
    <submittedName>
        <fullName evidence="10">von Willebrand factor type A domain</fullName>
    </submittedName>
</protein>
<dbReference type="InterPro" id="IPR000742">
    <property type="entry name" value="EGF"/>
</dbReference>
<evidence type="ECO:0000256" key="3">
    <source>
        <dbReference type="ARBA" id="ARBA00022737"/>
    </source>
</evidence>
<keyword evidence="1 6" id="KW-0245">EGF-like domain</keyword>
<dbReference type="Gene3D" id="2.60.120.260">
    <property type="entry name" value="Galactose-binding domain-like"/>
    <property type="match status" value="1"/>
</dbReference>
<evidence type="ECO:0000256" key="1">
    <source>
        <dbReference type="ARBA" id="ARBA00022536"/>
    </source>
</evidence>
<feature type="disulfide bond" evidence="6">
    <location>
        <begin position="198"/>
        <end position="207"/>
    </location>
</feature>
<dbReference type="SUPFAM" id="SSF49785">
    <property type="entry name" value="Galactose-binding domain-like"/>
    <property type="match status" value="1"/>
</dbReference>
<dbReference type="PROSITE" id="PS50026">
    <property type="entry name" value="EGF_3"/>
    <property type="match status" value="1"/>
</dbReference>
<dbReference type="PROSITE" id="PS00022">
    <property type="entry name" value="EGF_1"/>
    <property type="match status" value="1"/>
</dbReference>
<evidence type="ECO:0000256" key="4">
    <source>
        <dbReference type="ARBA" id="ARBA00023157"/>
    </source>
</evidence>
<dbReference type="InterPro" id="IPR002035">
    <property type="entry name" value="VWF_A"/>
</dbReference>
<accession>A0A9W9Z0B5</accession>
<evidence type="ECO:0000259" key="8">
    <source>
        <dbReference type="PROSITE" id="PS50026"/>
    </source>
</evidence>
<dbReference type="InterPro" id="IPR050525">
    <property type="entry name" value="ECM_Assembly_Org"/>
</dbReference>
<dbReference type="SUPFAM" id="SSF57196">
    <property type="entry name" value="EGF/Laminin"/>
    <property type="match status" value="1"/>
</dbReference>
<dbReference type="SMART" id="SM00327">
    <property type="entry name" value="VWA"/>
    <property type="match status" value="1"/>
</dbReference>
<evidence type="ECO:0000256" key="2">
    <source>
        <dbReference type="ARBA" id="ARBA00022729"/>
    </source>
</evidence>
<dbReference type="InterPro" id="IPR036465">
    <property type="entry name" value="vWFA_dom_sf"/>
</dbReference>
<evidence type="ECO:0000259" key="9">
    <source>
        <dbReference type="PROSITE" id="PS50234"/>
    </source>
</evidence>
<keyword evidence="3" id="KW-0677">Repeat</keyword>
<evidence type="ECO:0000313" key="10">
    <source>
        <dbReference type="EMBL" id="KAJ7370854.1"/>
    </source>
</evidence>
<dbReference type="PROSITE" id="PS50022">
    <property type="entry name" value="FA58C_3"/>
    <property type="match status" value="1"/>
</dbReference>
<proteinExistence type="predicted"/>
<keyword evidence="2" id="KW-0732">Signal</keyword>
<evidence type="ECO:0000313" key="11">
    <source>
        <dbReference type="Proteomes" id="UP001163046"/>
    </source>
</evidence>
<dbReference type="EMBL" id="MU826855">
    <property type="protein sequence ID" value="KAJ7370854.1"/>
    <property type="molecule type" value="Genomic_DNA"/>
</dbReference>
<dbReference type="InterPro" id="IPR000152">
    <property type="entry name" value="EGF-type_Asp/Asn_hydroxyl_site"/>
</dbReference>
<dbReference type="CDD" id="cd01450">
    <property type="entry name" value="vWFA_subfamily_ECM"/>
    <property type="match status" value="1"/>
</dbReference>
<feature type="domain" description="VWFA" evidence="9">
    <location>
        <begin position="1"/>
        <end position="167"/>
    </location>
</feature>
<dbReference type="PROSITE" id="PS50234">
    <property type="entry name" value="VWFA"/>
    <property type="match status" value="1"/>
</dbReference>
<dbReference type="CDD" id="cd00054">
    <property type="entry name" value="EGF_CA"/>
    <property type="match status" value="1"/>
</dbReference>
<keyword evidence="4 6" id="KW-1015">Disulfide bond</keyword>